<evidence type="ECO:0000313" key="2">
    <source>
        <dbReference type="EMBL" id="KJL33533.1"/>
    </source>
</evidence>
<comment type="caution">
    <text evidence="2">The sequence shown here is derived from an EMBL/GenBank/DDBJ whole genome shotgun (WGS) entry which is preliminary data.</text>
</comment>
<name>A0A0F0LK63_9MICO</name>
<sequence length="48" mass="5163">MMPNRANRRAPRDAGQDVTPVRACADPGAGDLRATQPHRSVFPAHPLS</sequence>
<dbReference type="EMBL" id="JYIX01000033">
    <property type="protein sequence ID" value="KJL33533.1"/>
    <property type="molecule type" value="Genomic_DNA"/>
</dbReference>
<evidence type="ECO:0000256" key="1">
    <source>
        <dbReference type="SAM" id="MobiDB-lite"/>
    </source>
</evidence>
<keyword evidence="3" id="KW-1185">Reference proteome</keyword>
<feature type="region of interest" description="Disordered" evidence="1">
    <location>
        <begin position="1"/>
        <end position="48"/>
    </location>
</feature>
<organism evidence="2 3">
    <name type="scientific">Microbacterium azadirachtae</name>
    <dbReference type="NCBI Taxonomy" id="582680"/>
    <lineage>
        <taxon>Bacteria</taxon>
        <taxon>Bacillati</taxon>
        <taxon>Actinomycetota</taxon>
        <taxon>Actinomycetes</taxon>
        <taxon>Micrococcales</taxon>
        <taxon>Microbacteriaceae</taxon>
        <taxon>Microbacterium</taxon>
    </lineage>
</organism>
<proteinExistence type="predicted"/>
<accession>A0A0F0LK63</accession>
<gene>
    <name evidence="2" type="ORF">RS86_01754</name>
</gene>
<evidence type="ECO:0000313" key="3">
    <source>
        <dbReference type="Proteomes" id="UP000033740"/>
    </source>
</evidence>
<reference evidence="2 3" key="1">
    <citation type="submission" date="2015-02" db="EMBL/GenBank/DDBJ databases">
        <title>Draft genome sequences of ten Microbacterium spp. with emphasis on heavy metal contaminated environments.</title>
        <authorList>
            <person name="Corretto E."/>
        </authorList>
    </citation>
    <scope>NUCLEOTIDE SEQUENCE [LARGE SCALE GENOMIC DNA]</scope>
    <source>
        <strain evidence="2 3">ARN176</strain>
    </source>
</reference>
<dbReference type="STRING" id="582680.RS86_01754"/>
<dbReference type="AlphaFoldDB" id="A0A0F0LK63"/>
<protein>
    <submittedName>
        <fullName evidence="2">Uncharacterized protein</fullName>
    </submittedName>
</protein>
<dbReference type="Proteomes" id="UP000033740">
    <property type="component" value="Unassembled WGS sequence"/>
</dbReference>